<comment type="caution">
    <text evidence="5">The sequence shown here is derived from an EMBL/GenBank/DDBJ whole genome shotgun (WGS) entry which is preliminary data.</text>
</comment>
<evidence type="ECO:0000256" key="1">
    <source>
        <dbReference type="ARBA" id="ARBA00022737"/>
    </source>
</evidence>
<evidence type="ECO:0000313" key="6">
    <source>
        <dbReference type="Proteomes" id="UP001153555"/>
    </source>
</evidence>
<dbReference type="Proteomes" id="UP001153555">
    <property type="component" value="Unassembled WGS sequence"/>
</dbReference>
<dbReference type="PANTHER" id="PTHR31096:SF15">
    <property type="entry name" value="ACT DOMAIN-CONTAINING PROTEIN ACR"/>
    <property type="match status" value="1"/>
</dbReference>
<evidence type="ECO:0000259" key="4">
    <source>
        <dbReference type="PROSITE" id="PS51671"/>
    </source>
</evidence>
<feature type="domain" description="ACT" evidence="4">
    <location>
        <begin position="69"/>
        <end position="146"/>
    </location>
</feature>
<dbReference type="InterPro" id="IPR040217">
    <property type="entry name" value="ACR1-12"/>
</dbReference>
<dbReference type="OrthoDB" id="2019938at2759"/>
<name>A0A9N7RQ97_STRHE</name>
<dbReference type="Pfam" id="PF01842">
    <property type="entry name" value="ACT"/>
    <property type="match status" value="2"/>
</dbReference>
<feature type="domain" description="ACT" evidence="4">
    <location>
        <begin position="274"/>
        <end position="350"/>
    </location>
</feature>
<gene>
    <name evidence="5" type="ORF">SHERM_06455</name>
</gene>
<dbReference type="CDD" id="cd04897">
    <property type="entry name" value="ACT_ACR_3"/>
    <property type="match status" value="1"/>
</dbReference>
<evidence type="ECO:0000256" key="2">
    <source>
        <dbReference type="RuleBase" id="RU369043"/>
    </source>
</evidence>
<reference evidence="5" key="1">
    <citation type="submission" date="2019-12" db="EMBL/GenBank/DDBJ databases">
        <authorList>
            <person name="Scholes J."/>
        </authorList>
    </citation>
    <scope>NUCLEOTIDE SEQUENCE</scope>
</reference>
<dbReference type="InterPro" id="IPR045865">
    <property type="entry name" value="ACT-like_dom_sf"/>
</dbReference>
<keyword evidence="1 2" id="KW-0677">Repeat</keyword>
<sequence length="368" mass="41090">MDFSRQSPTVGYEFEKLVNKVNTPRAIIENAFDQNATLIKALKPKEPILVCDPFERCVDVVQCTAKHTSIELLGRDRPGLLSEVFSILTNLKCNIVGAEVWTHNLRMAAVVYITDDEDGSRIDNPGRLSEIKRLLLHVLMISSNSNRGVIVSMGGGSTHTQRRLHQMMYADRDYDEQSQPAAMVTIEECPEKKYSVVGVRSPDRPNLLFDTVCTLTDMGYVVSHGTIDAEGPHAQQEYYIRHMDGFPISSEAERERVIQCLEAAIKRRSSEGIRLELCSEDRVGLLSDVTRIFREHGLSVTRADVKTIGIQAINIFYVTDASGYPVTKETIEAIRKEIGLTVLRVKEDHNSSTTTTTSQAAGRTSEDV</sequence>
<evidence type="ECO:0000256" key="3">
    <source>
        <dbReference type="SAM" id="MobiDB-lite"/>
    </source>
</evidence>
<dbReference type="PROSITE" id="PS51671">
    <property type="entry name" value="ACT"/>
    <property type="match status" value="2"/>
</dbReference>
<proteinExistence type="predicted"/>
<keyword evidence="6" id="KW-1185">Reference proteome</keyword>
<dbReference type="AlphaFoldDB" id="A0A9N7RQ97"/>
<dbReference type="SUPFAM" id="SSF55021">
    <property type="entry name" value="ACT-like"/>
    <property type="match status" value="2"/>
</dbReference>
<dbReference type="EMBL" id="CACSLK010031655">
    <property type="protein sequence ID" value="CAA0839994.1"/>
    <property type="molecule type" value="Genomic_DNA"/>
</dbReference>
<protein>
    <recommendedName>
        <fullName evidence="2">ACT domain-containing protein ACR</fullName>
    </recommendedName>
    <alternativeName>
        <fullName evidence="2">Protein ACT DOMAIN REPEATS</fullName>
    </alternativeName>
</protein>
<dbReference type="Gene3D" id="3.30.70.260">
    <property type="match status" value="2"/>
</dbReference>
<organism evidence="5 6">
    <name type="scientific">Striga hermonthica</name>
    <name type="common">Purple witchweed</name>
    <name type="synonym">Buchnera hermonthica</name>
    <dbReference type="NCBI Taxonomy" id="68872"/>
    <lineage>
        <taxon>Eukaryota</taxon>
        <taxon>Viridiplantae</taxon>
        <taxon>Streptophyta</taxon>
        <taxon>Embryophyta</taxon>
        <taxon>Tracheophyta</taxon>
        <taxon>Spermatophyta</taxon>
        <taxon>Magnoliopsida</taxon>
        <taxon>eudicotyledons</taxon>
        <taxon>Gunneridae</taxon>
        <taxon>Pentapetalae</taxon>
        <taxon>asterids</taxon>
        <taxon>lamiids</taxon>
        <taxon>Lamiales</taxon>
        <taxon>Orobanchaceae</taxon>
        <taxon>Buchnereae</taxon>
        <taxon>Striga</taxon>
    </lineage>
</organism>
<dbReference type="PANTHER" id="PTHR31096">
    <property type="entry name" value="ACT DOMAIN-CONTAINING PROTEIN ACR4-RELATED"/>
    <property type="match status" value="1"/>
</dbReference>
<evidence type="ECO:0000313" key="5">
    <source>
        <dbReference type="EMBL" id="CAA0839994.1"/>
    </source>
</evidence>
<accession>A0A9N7RQ97</accession>
<dbReference type="InterPro" id="IPR002912">
    <property type="entry name" value="ACT_dom"/>
</dbReference>
<comment type="function">
    <text evidence="2">Binds amino acids.</text>
</comment>
<feature type="region of interest" description="Disordered" evidence="3">
    <location>
        <begin position="349"/>
        <end position="368"/>
    </location>
</feature>
<dbReference type="GO" id="GO:0016597">
    <property type="term" value="F:amino acid binding"/>
    <property type="evidence" value="ECO:0007669"/>
    <property type="project" value="UniProtKB-UniRule"/>
</dbReference>